<dbReference type="PANTHER" id="PTHR38492">
    <property type="entry name" value="ADROPIN"/>
    <property type="match status" value="1"/>
</dbReference>
<reference evidence="2" key="7">
    <citation type="journal article" date="2005" name="Science">
        <title>The Transcriptional Landscape of the Mammalian Genome.</title>
        <authorList>
            <consortium name="The FANTOM Consortium"/>
            <consortium name="Riken Genome Exploration Research Group and Genome Science Group (Genome Network Project Core Group)"/>
        </authorList>
    </citation>
    <scope>NUCLEOTIDE SEQUENCE</scope>
    <source>
        <strain evidence="2">C57BL/6J</strain>
        <tissue evidence="2">Tongue</tissue>
    </source>
</reference>
<dbReference type="EMBL" id="AK009710">
    <property type="protein sequence ID" value="BAB26455.1"/>
    <property type="molecule type" value="mRNA"/>
</dbReference>
<dbReference type="PANTHER" id="PTHR38492:SF1">
    <property type="entry name" value="ADROPIN"/>
    <property type="match status" value="1"/>
</dbReference>
<dbReference type="InterPro" id="IPR034461">
    <property type="entry name" value="Adropin"/>
</dbReference>
<reference evidence="2" key="6">
    <citation type="journal article" date="2002" name="Nature">
        <title>Analysis of the mouse transcriptome based on functional annotation of 60,770 full-length cDNAs.</title>
        <authorList>
            <consortium name="The FANTOM Consortium and the RIKEN Genome Exploration Research Group Phase I and II Team"/>
        </authorList>
    </citation>
    <scope>NUCLEOTIDE SEQUENCE</scope>
    <source>
        <strain evidence="2">C57BL/6J</strain>
        <tissue evidence="2">Tongue</tissue>
    </source>
</reference>
<proteinExistence type="evidence at transcript level"/>
<evidence type="ECO:0000313" key="3">
    <source>
        <dbReference type="MGI" id="MGI:1916888"/>
    </source>
</evidence>
<gene>
    <name evidence="3" type="primary">Enho</name>
</gene>
<feature type="non-terminal residue" evidence="2">
    <location>
        <position position="1"/>
    </location>
</feature>
<dbReference type="AlphaFoldDB" id="Q9CV42"/>
<reference evidence="2" key="3">
    <citation type="journal article" date="2000" name="Genome Res.">
        <title>RIKEN integrated sequence analysis (RISA) system--384-format sequencing pipeline with 384 multicapillary sequencer.</title>
        <authorList>
            <person name="Shibata K."/>
            <person name="Itoh M."/>
            <person name="Aizawa K."/>
            <person name="Nagaoka S."/>
            <person name="Sasaki N."/>
            <person name="Carninci P."/>
            <person name="Konno H."/>
            <person name="Akiyama J."/>
            <person name="Nishi K."/>
            <person name="Kitsunai T."/>
            <person name="Tashiro H."/>
            <person name="Itoh M."/>
            <person name="Sumi N."/>
            <person name="Ishii Y."/>
            <person name="Nakamura S."/>
            <person name="Hazama M."/>
            <person name="Nishine T."/>
            <person name="Harada A."/>
            <person name="Yamamoto R."/>
            <person name="Matsumoto H."/>
            <person name="Sakaguchi S."/>
            <person name="Ikegami T."/>
            <person name="Kashiwagi K."/>
            <person name="Fujiwake S."/>
            <person name="Inoue K."/>
            <person name="Togawa Y."/>
            <person name="Izawa M."/>
            <person name="Ohara E."/>
            <person name="Watahiki M."/>
            <person name="Yoneda Y."/>
            <person name="Ishikawa T."/>
            <person name="Ozawa K."/>
            <person name="Tanaka T."/>
            <person name="Matsuura S."/>
            <person name="Kawai J."/>
            <person name="Okazaki Y."/>
            <person name="Muramatsu M."/>
            <person name="Inoue Y."/>
            <person name="Kira A."/>
            <person name="Hayashizaki Y."/>
        </authorList>
    </citation>
    <scope>NUCLEOTIDE SEQUENCE</scope>
    <source>
        <strain evidence="2">C57BL/6J</strain>
        <tissue evidence="2">Tongue</tissue>
    </source>
</reference>
<protein>
    <submittedName>
        <fullName evidence="2">Uncharacterized protein</fullName>
    </submittedName>
</protein>
<reference evidence="2" key="2">
    <citation type="journal article" date="2000" name="Genome Res.">
        <title>Normalization and subtraction of cap-trapper-selected cDNAs to prepare full-length cDNA libraries for rapid discovery of new genes.</title>
        <authorList>
            <person name="Carninci P."/>
            <person name="Shibata Y."/>
            <person name="Hayatsu N."/>
            <person name="Sugahara Y."/>
            <person name="Shibata K."/>
            <person name="Itoh M."/>
            <person name="Konno H."/>
            <person name="Okazaki Y."/>
            <person name="Muramatsu M."/>
            <person name="Hayashizaki Y."/>
        </authorList>
    </citation>
    <scope>NUCLEOTIDE SEQUENCE</scope>
    <source>
        <strain evidence="2">C57BL/6J</strain>
        <tissue evidence="2">Tongue</tissue>
    </source>
</reference>
<feature type="compositionally biased region" description="Basic residues" evidence="1">
    <location>
        <begin position="20"/>
        <end position="29"/>
    </location>
</feature>
<feature type="compositionally biased region" description="Basic residues" evidence="1">
    <location>
        <begin position="47"/>
        <end position="56"/>
    </location>
</feature>
<reference evidence="2" key="1">
    <citation type="journal article" date="1999" name="Methods Enzymol.">
        <title>High-efficiency full-length cDNA cloning.</title>
        <authorList>
            <person name="Carninci P."/>
            <person name="Hayashizaki Y."/>
        </authorList>
    </citation>
    <scope>NUCLEOTIDE SEQUENCE</scope>
    <source>
        <strain evidence="2">C57BL/6J</strain>
        <tissue evidence="2">Tongue</tissue>
    </source>
</reference>
<reference evidence="2" key="8">
    <citation type="journal article" date="2005" name="Science">
        <title>Antisense Transcription in the Mammalian Transcriptome.</title>
        <authorList>
            <consortium name="RIKEN Genome Exploration Research Group and Genome Science Group (Genome Network Project Core Group) and the FANTOM Consortium"/>
        </authorList>
    </citation>
    <scope>NUCLEOTIDE SEQUENCE</scope>
    <source>
        <strain evidence="2">C57BL/6J</strain>
        <tissue evidence="2">Tongue</tissue>
    </source>
</reference>
<name>Q9CV42_MOUSE</name>
<evidence type="ECO:0000313" key="2">
    <source>
        <dbReference type="EMBL" id="BAB26455.1"/>
    </source>
</evidence>
<feature type="compositionally biased region" description="Basic and acidic residues" evidence="1">
    <location>
        <begin position="30"/>
        <end position="40"/>
    </location>
</feature>
<reference evidence="2" key="5">
    <citation type="journal article" date="2001" name="Nature">
        <title>Functional annotation of a full-length mouse cDNA collection.</title>
        <authorList>
            <consortium name="The RIKEN Genome Exploration Research Group Phase II Team and the FANTOM Consortium"/>
        </authorList>
    </citation>
    <scope>NUCLEOTIDE SEQUENCE</scope>
    <source>
        <strain evidence="2">C57BL/6J</strain>
        <tissue evidence="2">Tongue</tissue>
    </source>
</reference>
<evidence type="ECO:0000256" key="1">
    <source>
        <dbReference type="SAM" id="MobiDB-lite"/>
    </source>
</evidence>
<reference evidence="2" key="4">
    <citation type="submission" date="2000-07" db="EMBL/GenBank/DDBJ databases">
        <authorList>
            <person name="Adachi J."/>
            <person name="Aizawa K."/>
            <person name="Akahira S."/>
            <person name="Akimura T."/>
            <person name="Arai A."/>
            <person name="Aono H."/>
            <person name="Arakawa T."/>
            <person name="Bono H."/>
            <person name="Carninci P."/>
            <person name="Fukuda S."/>
            <person name="Fukunishi Y."/>
            <person name="Furuno M."/>
            <person name="Hanagaki T."/>
            <person name="Hara A."/>
            <person name="Hayatsu N."/>
            <person name="Hiramoto K."/>
            <person name="Hiraoka T."/>
            <person name="Hori F."/>
            <person name="Imotani K."/>
            <person name="Ishii Y."/>
            <person name="Itoh M."/>
            <person name="Izawa M."/>
            <person name="Kasukawa T."/>
            <person name="Kato H."/>
            <person name="Kawai J."/>
            <person name="Kojima Y."/>
            <person name="Konno H."/>
            <person name="Kouda M."/>
            <person name="Koya S."/>
            <person name="Kurihara C."/>
            <person name="Matsuyama T."/>
            <person name="Miyazaki A."/>
            <person name="Nishi K."/>
            <person name="Nomura K."/>
            <person name="Numazaki R."/>
            <person name="Ohno M."/>
            <person name="Okazaki Y."/>
            <person name="Okido T."/>
            <person name="Owa C."/>
            <person name="Saito H."/>
            <person name="Saito R."/>
            <person name="Sakai C."/>
            <person name="Sakai K."/>
            <person name="Sano H."/>
            <person name="Sasaki D."/>
            <person name="Shibata K."/>
            <person name="Shibata Y."/>
            <person name="Shinagawa A."/>
            <person name="Shiraki T."/>
            <person name="Sogabe Y."/>
            <person name="Suzuki H."/>
            <person name="Tagami M."/>
            <person name="Tagawa A."/>
            <person name="Takahashi F."/>
            <person name="Tanaka T."/>
            <person name="Tejima Y."/>
            <person name="Toya T."/>
            <person name="Yamamura T."/>
            <person name="Yasunishi A."/>
            <person name="Yoshida K."/>
            <person name="Yoshino M."/>
            <person name="Muramatsu M."/>
            <person name="Hayashizaki Y."/>
        </authorList>
    </citation>
    <scope>NUCLEOTIDE SEQUENCE</scope>
    <source>
        <strain evidence="2">C57BL/6J</strain>
        <tissue evidence="2">Tongue</tissue>
    </source>
</reference>
<organism evidence="2">
    <name type="scientific">Mus musculus</name>
    <name type="common">Mouse</name>
    <dbReference type="NCBI Taxonomy" id="10090"/>
    <lineage>
        <taxon>Eukaryota</taxon>
        <taxon>Metazoa</taxon>
        <taxon>Chordata</taxon>
        <taxon>Craniata</taxon>
        <taxon>Vertebrata</taxon>
        <taxon>Euteleostomi</taxon>
        <taxon>Mammalia</taxon>
        <taxon>Eutheria</taxon>
        <taxon>Euarchontoglires</taxon>
        <taxon>Glires</taxon>
        <taxon>Rodentia</taxon>
        <taxon>Myomorpha</taxon>
        <taxon>Muroidea</taxon>
        <taxon>Muridae</taxon>
        <taxon>Murinae</taxon>
        <taxon>Mus</taxon>
        <taxon>Mus</taxon>
    </lineage>
</organism>
<feature type="region of interest" description="Disordered" evidence="1">
    <location>
        <begin position="1"/>
        <end position="125"/>
    </location>
</feature>
<sequence>EPTPSRRSRAQPNAAEPSRTPRRSCRRRPSAAERESERASELAAPAGRRRRPRGRRCPLSADRPRQRPARSRPGGSGRRRLRGPGGGPGEWTSPLPASRRPPPAGSGASVGAEHPVVPDPLAGAHRAQLRPRTAGGHLPCQEVAVCGQDSHLGWLATPELCLGMGLAAEAAPLSALA</sequence>
<dbReference type="MGI" id="MGI:1916888">
    <property type="gene designation" value="Enho"/>
</dbReference>
<dbReference type="AGR" id="MGI:1916888"/>
<accession>Q9CV42</accession>